<sequence length="136" mass="15680">MQLRVRAVSNKEKLHGRYTPTDLESTTISRLIKECEADLGKFQKEIDMLRSTTVKLERDMHTLELYLQDLRCISSPIRKLPPEILIDIFRHVCCSDIDKKGGNDLRSRKVRDVPTLVLASVCSAWREIVISTPSLW</sequence>
<evidence type="ECO:0000313" key="2">
    <source>
        <dbReference type="EMBL" id="THU93358.1"/>
    </source>
</evidence>
<dbReference type="InterPro" id="IPR001810">
    <property type="entry name" value="F-box_dom"/>
</dbReference>
<feature type="domain" description="F-box" evidence="1">
    <location>
        <begin position="78"/>
        <end position="136"/>
    </location>
</feature>
<dbReference type="Gene3D" id="1.20.1280.50">
    <property type="match status" value="1"/>
</dbReference>
<proteinExistence type="predicted"/>
<evidence type="ECO:0000313" key="3">
    <source>
        <dbReference type="Proteomes" id="UP000297245"/>
    </source>
</evidence>
<dbReference type="EMBL" id="ML179251">
    <property type="protein sequence ID" value="THU93358.1"/>
    <property type="molecule type" value="Genomic_DNA"/>
</dbReference>
<name>A0A4S8LWA1_DENBC</name>
<gene>
    <name evidence="2" type="ORF">K435DRAFT_670402</name>
</gene>
<dbReference type="Proteomes" id="UP000297245">
    <property type="component" value="Unassembled WGS sequence"/>
</dbReference>
<evidence type="ECO:0000259" key="1">
    <source>
        <dbReference type="Pfam" id="PF12937"/>
    </source>
</evidence>
<keyword evidence="3" id="KW-1185">Reference proteome</keyword>
<dbReference type="OrthoDB" id="3365698at2759"/>
<accession>A0A4S8LWA1</accession>
<reference evidence="2 3" key="1">
    <citation type="journal article" date="2019" name="Nat. Ecol. Evol.">
        <title>Megaphylogeny resolves global patterns of mushroom evolution.</title>
        <authorList>
            <person name="Varga T."/>
            <person name="Krizsan K."/>
            <person name="Foldi C."/>
            <person name="Dima B."/>
            <person name="Sanchez-Garcia M."/>
            <person name="Sanchez-Ramirez S."/>
            <person name="Szollosi G.J."/>
            <person name="Szarkandi J.G."/>
            <person name="Papp V."/>
            <person name="Albert L."/>
            <person name="Andreopoulos W."/>
            <person name="Angelini C."/>
            <person name="Antonin V."/>
            <person name="Barry K.W."/>
            <person name="Bougher N.L."/>
            <person name="Buchanan P."/>
            <person name="Buyck B."/>
            <person name="Bense V."/>
            <person name="Catcheside P."/>
            <person name="Chovatia M."/>
            <person name="Cooper J."/>
            <person name="Damon W."/>
            <person name="Desjardin D."/>
            <person name="Finy P."/>
            <person name="Geml J."/>
            <person name="Haridas S."/>
            <person name="Hughes K."/>
            <person name="Justo A."/>
            <person name="Karasinski D."/>
            <person name="Kautmanova I."/>
            <person name="Kiss B."/>
            <person name="Kocsube S."/>
            <person name="Kotiranta H."/>
            <person name="LaButti K.M."/>
            <person name="Lechner B.E."/>
            <person name="Liimatainen K."/>
            <person name="Lipzen A."/>
            <person name="Lukacs Z."/>
            <person name="Mihaltcheva S."/>
            <person name="Morgado L.N."/>
            <person name="Niskanen T."/>
            <person name="Noordeloos M.E."/>
            <person name="Ohm R.A."/>
            <person name="Ortiz-Santana B."/>
            <person name="Ovrebo C."/>
            <person name="Racz N."/>
            <person name="Riley R."/>
            <person name="Savchenko A."/>
            <person name="Shiryaev A."/>
            <person name="Soop K."/>
            <person name="Spirin V."/>
            <person name="Szebenyi C."/>
            <person name="Tomsovsky M."/>
            <person name="Tulloss R.E."/>
            <person name="Uehling J."/>
            <person name="Grigoriev I.V."/>
            <person name="Vagvolgyi C."/>
            <person name="Papp T."/>
            <person name="Martin F.M."/>
            <person name="Miettinen O."/>
            <person name="Hibbett D.S."/>
            <person name="Nagy L.G."/>
        </authorList>
    </citation>
    <scope>NUCLEOTIDE SEQUENCE [LARGE SCALE GENOMIC DNA]</scope>
    <source>
        <strain evidence="2 3">CBS 962.96</strain>
    </source>
</reference>
<dbReference type="Pfam" id="PF12937">
    <property type="entry name" value="F-box-like"/>
    <property type="match status" value="1"/>
</dbReference>
<feature type="non-terminal residue" evidence="2">
    <location>
        <position position="136"/>
    </location>
</feature>
<dbReference type="AlphaFoldDB" id="A0A4S8LWA1"/>
<protein>
    <recommendedName>
        <fullName evidence="1">F-box domain-containing protein</fullName>
    </recommendedName>
</protein>
<organism evidence="2 3">
    <name type="scientific">Dendrothele bispora (strain CBS 962.96)</name>
    <dbReference type="NCBI Taxonomy" id="1314807"/>
    <lineage>
        <taxon>Eukaryota</taxon>
        <taxon>Fungi</taxon>
        <taxon>Dikarya</taxon>
        <taxon>Basidiomycota</taxon>
        <taxon>Agaricomycotina</taxon>
        <taxon>Agaricomycetes</taxon>
        <taxon>Agaricomycetidae</taxon>
        <taxon>Agaricales</taxon>
        <taxon>Agaricales incertae sedis</taxon>
        <taxon>Dendrothele</taxon>
    </lineage>
</organism>